<dbReference type="AlphaFoldDB" id="A0A8B4TTR1"/>
<dbReference type="EMBL" id="UJZG01000007">
    <property type="protein sequence ID" value="SXD95929.1"/>
    <property type="molecule type" value="Genomic_DNA"/>
</dbReference>
<evidence type="ECO:0000256" key="2">
    <source>
        <dbReference type="ARBA" id="ARBA00022801"/>
    </source>
</evidence>
<evidence type="ECO:0000313" key="5">
    <source>
        <dbReference type="Proteomes" id="UP000257712"/>
    </source>
</evidence>
<dbReference type="RefSeq" id="WP_117126564.1">
    <property type="nucleotide sequence ID" value="NZ_UJZG01000007.1"/>
</dbReference>
<dbReference type="InterPro" id="IPR006385">
    <property type="entry name" value="HAD_hydro_SerB1"/>
</dbReference>
<dbReference type="PANTHER" id="PTHR43344:SF13">
    <property type="entry name" value="PHOSPHATASE RV3661-RELATED"/>
    <property type="match status" value="1"/>
</dbReference>
<dbReference type="Proteomes" id="UP000257712">
    <property type="component" value="Unassembled WGS sequence"/>
</dbReference>
<dbReference type="PANTHER" id="PTHR43344">
    <property type="entry name" value="PHOSPHOSERINE PHOSPHATASE"/>
    <property type="match status" value="1"/>
</dbReference>
<evidence type="ECO:0000256" key="3">
    <source>
        <dbReference type="ARBA" id="ARBA00022842"/>
    </source>
</evidence>
<dbReference type="GO" id="GO:0016787">
    <property type="term" value="F:hydrolase activity"/>
    <property type="evidence" value="ECO:0007669"/>
    <property type="project" value="UniProtKB-KW"/>
</dbReference>
<proteinExistence type="predicted"/>
<organism evidence="4 5">
    <name type="scientific">Klebsiella quasivariicola</name>
    <dbReference type="NCBI Taxonomy" id="2026240"/>
    <lineage>
        <taxon>Bacteria</taxon>
        <taxon>Pseudomonadati</taxon>
        <taxon>Pseudomonadota</taxon>
        <taxon>Gammaproteobacteria</taxon>
        <taxon>Enterobacterales</taxon>
        <taxon>Enterobacteriaceae</taxon>
        <taxon>Klebsiella/Raoultella group</taxon>
        <taxon>Klebsiella</taxon>
        <taxon>Klebsiella pneumoniae complex</taxon>
    </lineage>
</organism>
<dbReference type="CDD" id="cd02612">
    <property type="entry name" value="HAD_PGPPase"/>
    <property type="match status" value="1"/>
</dbReference>
<dbReference type="GO" id="GO:0046872">
    <property type="term" value="F:metal ion binding"/>
    <property type="evidence" value="ECO:0007669"/>
    <property type="project" value="UniProtKB-KW"/>
</dbReference>
<dbReference type="InterPro" id="IPR036412">
    <property type="entry name" value="HAD-like_sf"/>
</dbReference>
<evidence type="ECO:0000313" key="4">
    <source>
        <dbReference type="EMBL" id="SXD95929.1"/>
    </source>
</evidence>
<gene>
    <name evidence="4" type="ORF">SAMEA3538780_02737</name>
</gene>
<dbReference type="SUPFAM" id="SSF56784">
    <property type="entry name" value="HAD-like"/>
    <property type="match status" value="1"/>
</dbReference>
<accession>A0A8B4TTR1</accession>
<protein>
    <submittedName>
        <fullName evidence="4">Phosphoserine phosphatase</fullName>
    </submittedName>
</protein>
<keyword evidence="2" id="KW-0378">Hydrolase</keyword>
<keyword evidence="1" id="KW-0479">Metal-binding</keyword>
<dbReference type="InterPro" id="IPR050582">
    <property type="entry name" value="HAD-like_SerB"/>
</dbReference>
<name>A0A8B4TTR1_9ENTR</name>
<dbReference type="NCBIfam" id="TIGR01488">
    <property type="entry name" value="HAD-SF-IB"/>
    <property type="match status" value="1"/>
</dbReference>
<dbReference type="Gene3D" id="3.40.50.1000">
    <property type="entry name" value="HAD superfamily/HAD-like"/>
    <property type="match status" value="1"/>
</dbReference>
<evidence type="ECO:0000256" key="1">
    <source>
        <dbReference type="ARBA" id="ARBA00022723"/>
    </source>
</evidence>
<dbReference type="Gene3D" id="1.20.1440.100">
    <property type="entry name" value="SG protein - dephosphorylation function"/>
    <property type="match status" value="1"/>
</dbReference>
<dbReference type="InterPro" id="IPR023214">
    <property type="entry name" value="HAD_sf"/>
</dbReference>
<sequence>MGNSLTIFDLDNTLIQGDSSTIWSQFMVREGLATQKGYLAREARLMADYDRGEMNIADYVALIQAPLAGIPKSDVDALVARCVREAILPRVYPQAWELIRRLRAEGEQRLIISASVSLLVQAVAAALEIDQALGIDVAMVDGGYSGEITGIPSYQQGKVARLAQWREAHPQYDGEVTFYTDSINDLPLCLHADRVRLVNPCPQLQAAAAGYGWPVLSWRLESRSG</sequence>
<dbReference type="NCBIfam" id="TIGR01490">
    <property type="entry name" value="HAD-SF-IB-hyp1"/>
    <property type="match status" value="1"/>
</dbReference>
<reference evidence="4 5" key="1">
    <citation type="submission" date="2018-08" db="EMBL/GenBank/DDBJ databases">
        <authorList>
            <consortium name="Pathogen Informatics"/>
        </authorList>
    </citation>
    <scope>NUCLEOTIDE SEQUENCE [LARGE SCALE GENOMIC DNA]</scope>
    <source>
        <strain evidence="4 5">EuSCAPE_IT371</strain>
    </source>
</reference>
<keyword evidence="3" id="KW-0460">Magnesium</keyword>
<dbReference type="Pfam" id="PF12710">
    <property type="entry name" value="HAD"/>
    <property type="match status" value="1"/>
</dbReference>
<comment type="caution">
    <text evidence="4">The sequence shown here is derived from an EMBL/GenBank/DDBJ whole genome shotgun (WGS) entry which is preliminary data.</text>
</comment>